<proteinExistence type="predicted"/>
<dbReference type="Proteomes" id="UP000694620">
    <property type="component" value="Chromosome 3"/>
</dbReference>
<reference evidence="1" key="3">
    <citation type="submission" date="2025-09" db="UniProtKB">
        <authorList>
            <consortium name="Ensembl"/>
        </authorList>
    </citation>
    <scope>IDENTIFICATION</scope>
</reference>
<dbReference type="AlphaFoldDB" id="A0A8C4SEM0"/>
<reference evidence="1" key="1">
    <citation type="submission" date="2021-06" db="EMBL/GenBank/DDBJ databases">
        <authorList>
            <consortium name="Wellcome Sanger Institute Data Sharing"/>
        </authorList>
    </citation>
    <scope>NUCLEOTIDE SEQUENCE [LARGE SCALE GENOMIC DNA]</scope>
</reference>
<organism evidence="1 2">
    <name type="scientific">Erpetoichthys calabaricus</name>
    <name type="common">Rope fish</name>
    <name type="synonym">Calamoichthys calabaricus</name>
    <dbReference type="NCBI Taxonomy" id="27687"/>
    <lineage>
        <taxon>Eukaryota</taxon>
        <taxon>Metazoa</taxon>
        <taxon>Chordata</taxon>
        <taxon>Craniata</taxon>
        <taxon>Vertebrata</taxon>
        <taxon>Euteleostomi</taxon>
        <taxon>Actinopterygii</taxon>
        <taxon>Polypteriformes</taxon>
        <taxon>Polypteridae</taxon>
        <taxon>Erpetoichthys</taxon>
    </lineage>
</organism>
<reference evidence="1" key="2">
    <citation type="submission" date="2025-08" db="UniProtKB">
        <authorList>
            <consortium name="Ensembl"/>
        </authorList>
    </citation>
    <scope>IDENTIFICATION</scope>
</reference>
<keyword evidence="2" id="KW-1185">Reference proteome</keyword>
<evidence type="ECO:0000313" key="2">
    <source>
        <dbReference type="Proteomes" id="UP000694620"/>
    </source>
</evidence>
<protein>
    <submittedName>
        <fullName evidence="1">Uncharacterized protein</fullName>
    </submittedName>
</protein>
<accession>A0A8C4SEM0</accession>
<name>A0A8C4SEM0_ERPCA</name>
<sequence length="101" mass="10740">SGGCVILLSSENNDLVLPSLEEIMRKERVVGIRHCGDYAFGHSGVCLSVSWGMLSTGVTPEQQIKLACFLPIDSLAISELINKSNASSCLLDPIPDSSAHP</sequence>
<evidence type="ECO:0000313" key="1">
    <source>
        <dbReference type="Ensembl" id="ENSECRP00000015716.1"/>
    </source>
</evidence>
<dbReference type="Ensembl" id="ENSECRT00000015995.1">
    <property type="protein sequence ID" value="ENSECRP00000015716.1"/>
    <property type="gene ID" value="ENSECRG00000010495.1"/>
</dbReference>